<dbReference type="Pfam" id="PF10974">
    <property type="entry name" value="DUF2804"/>
    <property type="match status" value="1"/>
</dbReference>
<organism evidence="1 2">
    <name type="scientific">Euplotes crassus</name>
    <dbReference type="NCBI Taxonomy" id="5936"/>
    <lineage>
        <taxon>Eukaryota</taxon>
        <taxon>Sar</taxon>
        <taxon>Alveolata</taxon>
        <taxon>Ciliophora</taxon>
        <taxon>Intramacronucleata</taxon>
        <taxon>Spirotrichea</taxon>
        <taxon>Hypotrichia</taxon>
        <taxon>Euplotida</taxon>
        <taxon>Euplotidae</taxon>
        <taxon>Moneuplotes</taxon>
    </lineage>
</organism>
<dbReference type="AlphaFoldDB" id="A0AAD1UNK2"/>
<evidence type="ECO:0000313" key="1">
    <source>
        <dbReference type="EMBL" id="CAI2372047.1"/>
    </source>
</evidence>
<proteinExistence type="predicted"/>
<reference evidence="1" key="1">
    <citation type="submission" date="2023-07" db="EMBL/GenBank/DDBJ databases">
        <authorList>
            <consortium name="AG Swart"/>
            <person name="Singh M."/>
            <person name="Singh A."/>
            <person name="Seah K."/>
            <person name="Emmerich C."/>
        </authorList>
    </citation>
    <scope>NUCLEOTIDE SEQUENCE</scope>
    <source>
        <strain evidence="1">DP1</strain>
    </source>
</reference>
<comment type="caution">
    <text evidence="1">The sequence shown here is derived from an EMBL/GenBank/DDBJ whole genome shotgun (WGS) entry which is preliminary data.</text>
</comment>
<dbReference type="PANTHER" id="PTHR35868:SF3">
    <property type="entry name" value="DUF2804 DOMAIN-CONTAINING PROTEIN"/>
    <property type="match status" value="1"/>
</dbReference>
<name>A0AAD1UNK2_EUPCR</name>
<protein>
    <submittedName>
        <fullName evidence="1">Uncharacterized protein</fullName>
    </submittedName>
</protein>
<accession>A0AAD1UNK2</accession>
<keyword evidence="2" id="KW-1185">Reference proteome</keyword>
<dbReference type="EMBL" id="CAMPGE010013310">
    <property type="protein sequence ID" value="CAI2372047.1"/>
    <property type="molecule type" value="Genomic_DNA"/>
</dbReference>
<dbReference type="PANTHER" id="PTHR35868">
    <property type="entry name" value="DUF2804 DOMAIN-CONTAINING PROTEIN-RELATED"/>
    <property type="match status" value="1"/>
</dbReference>
<dbReference type="Proteomes" id="UP001295684">
    <property type="component" value="Unassembled WGS sequence"/>
</dbReference>
<sequence length="395" mass="45213">MSKVTLAISIGLLCLMLTYIQRLPYLPIPADYSKALGELSNSEPLELIDPTTGHLRYQGWGKYPNKWLYNPSMSKACGRFKKFWNYFYIISENYLVTMAHTDIGTLRAAYVNIRNIKNMSEPTIEVKVEDFFRQYVTIETEKNGAGVYSTVANPDLNMTFFQRPESTSAKIDISGITGQNEIEAAFIADSKGYEGISSVSETYHDKSRHVYSHKIQKKFVGDLKINGKSIVTCTIQQPCLGIFDNGRGHFPYVSRWIWPSTTFKVGNHEVLINLGYSQDNPHASFDAVFVDGKLYKLDPLILVKETEDHWKWVKAEQSNTHSNSLKLEFNRTHHHSVGVEYPLDFLKYVIPFKVNLDANYGFYSGEIKINEGRTTKLSIKFDEVFGFIEDFHALW</sequence>
<gene>
    <name evidence="1" type="ORF">ECRASSUSDP1_LOCUS13374</name>
</gene>
<evidence type="ECO:0000313" key="2">
    <source>
        <dbReference type="Proteomes" id="UP001295684"/>
    </source>
</evidence>
<dbReference type="InterPro" id="IPR021243">
    <property type="entry name" value="DUF2804"/>
</dbReference>